<accession>A0A6G1LKE4</accession>
<evidence type="ECO:0000313" key="12">
    <source>
        <dbReference type="EMBL" id="KAF2773345.1"/>
    </source>
</evidence>
<dbReference type="SUPFAM" id="SSF49785">
    <property type="entry name" value="Galactose-binding domain-like"/>
    <property type="match status" value="1"/>
</dbReference>
<dbReference type="OrthoDB" id="1657402at2759"/>
<dbReference type="PRINTS" id="PR00742">
    <property type="entry name" value="GLHYDRLASE35"/>
</dbReference>
<dbReference type="InterPro" id="IPR008979">
    <property type="entry name" value="Galactose-bd-like_sf"/>
</dbReference>
<dbReference type="InterPro" id="IPR031330">
    <property type="entry name" value="Gly_Hdrlase_35_cat"/>
</dbReference>
<comment type="similarity">
    <text evidence="2 9">Belongs to the glycosyl hydrolase 35 family.</text>
</comment>
<dbReference type="EMBL" id="ML995811">
    <property type="protein sequence ID" value="KAF2773345.1"/>
    <property type="molecule type" value="Genomic_DNA"/>
</dbReference>
<keyword evidence="13" id="KW-1185">Reference proteome</keyword>
<dbReference type="InterPro" id="IPR001944">
    <property type="entry name" value="Glycoside_Hdrlase_35"/>
</dbReference>
<dbReference type="SUPFAM" id="SSF117100">
    <property type="entry name" value="Beta-galactosidase LacA, domain 3"/>
    <property type="match status" value="1"/>
</dbReference>
<evidence type="ECO:0000256" key="4">
    <source>
        <dbReference type="ARBA" id="ARBA00022729"/>
    </source>
</evidence>
<name>A0A6G1LKE4_9PEZI</name>
<feature type="chain" id="PRO_5026316766" description="Beta-galactosidase" evidence="10">
    <location>
        <begin position="21"/>
        <end position="836"/>
    </location>
</feature>
<dbReference type="Pfam" id="PF13363">
    <property type="entry name" value="BetaGal_dom3"/>
    <property type="match status" value="1"/>
</dbReference>
<dbReference type="Gene3D" id="2.60.120.260">
    <property type="entry name" value="Galactose-binding domain-like"/>
    <property type="match status" value="1"/>
</dbReference>
<sequence>MIRFFNSLIIIARLLVGVNAFSVHHNARQSSPNLQNKSLVTWDEHSFMIRGERLFLFSGEFHPFRLPVPGLWLDVFLKIKAMGFNGVSFYTDWALLEGEEGNLVTDGTWSLDDFAGAAEAGIYLIARSGPYINAETAAGGMPGWTLRLNETLRSDAAAYTNATRLYLSTVGRIIAKAQITNGGPVIMVQPENEYSTWPNLNSTQFPAQFNRDYMAFVEQQLRDAGIESMRYDCAHPDIWSTYRFPRDWETLHRNTSPSTPFVIAEFQGGSGTGWGPDSVNQDGCNALVNEESVRVLFKNNYSFGVRLLNIYMTYGGTNWGNLGYEGGDSSYDYGAAITEDRHVWREKYSEQKLEANFLRVSPAYLTALPGKAQNDSAYVRDTGIATTPLFGTNDPPTRFYVVRHAGFTSLANTTYTLNVHTSQGKISIPQLGGRLSLNGRDSKLHVTDYDVGGINLVYSTAEIFTWAQDRYGHRKLILYGGAGETHEFAVPVSAGWPGPRGTGSTGLHIEAIGPIWVVKWHAQPARQIVRFGGLEVQLLWRDDAYQYWVLELPAPSPIGNYSSPGKETVILRGGYLLRTAALHGSSLELTGDLNTTTEITVQHEPTGRVQSIVFNGERLNTTWDAEGKLTATIKYHAPEFGLPDLNGGHWKYIDSLPEISPTYNDSDWIDCDLDKTTNDQLGLKTPTSLYASDYGYHTGSLLYRGHFLSSGDEHSLFRNISGGSAHGFSVWLNSSFLGSWAGNVNNQTSSTTFDLPTNLPKSSEYVFTVLIDHMGQNEEAPGTDVVKFPFGVLDYSLDGREQADVALKLTGNLGGEHYRDPRLRFCDRWILRPSAL</sequence>
<dbReference type="PANTHER" id="PTHR23421">
    <property type="entry name" value="BETA-GALACTOSIDASE RELATED"/>
    <property type="match status" value="1"/>
</dbReference>
<evidence type="ECO:0000259" key="11">
    <source>
        <dbReference type="SMART" id="SM01029"/>
    </source>
</evidence>
<dbReference type="EC" id="3.2.1.23" evidence="3 8"/>
<dbReference type="Gene3D" id="2.60.390.10">
    <property type="entry name" value="Beta-galactosidase, domain 3"/>
    <property type="match status" value="1"/>
</dbReference>
<evidence type="ECO:0000256" key="6">
    <source>
        <dbReference type="ARBA" id="ARBA00023180"/>
    </source>
</evidence>
<comment type="catalytic activity">
    <reaction evidence="1 8">
        <text>Hydrolysis of terminal non-reducing beta-D-galactose residues in beta-D-galactosides.</text>
        <dbReference type="EC" id="3.2.1.23"/>
    </reaction>
</comment>
<feature type="domain" description="Beta-galactosidase" evidence="11">
    <location>
        <begin position="364"/>
        <end position="547"/>
    </location>
</feature>
<evidence type="ECO:0000256" key="8">
    <source>
        <dbReference type="RuleBase" id="RU000675"/>
    </source>
</evidence>
<dbReference type="Pfam" id="PF13364">
    <property type="entry name" value="BetaGal_ABD2"/>
    <property type="match status" value="1"/>
</dbReference>
<evidence type="ECO:0000256" key="10">
    <source>
        <dbReference type="SAM" id="SignalP"/>
    </source>
</evidence>
<reference evidence="12" key="1">
    <citation type="journal article" date="2020" name="Stud. Mycol.">
        <title>101 Dothideomycetes genomes: a test case for predicting lifestyles and emergence of pathogens.</title>
        <authorList>
            <person name="Haridas S."/>
            <person name="Albert R."/>
            <person name="Binder M."/>
            <person name="Bloem J."/>
            <person name="Labutti K."/>
            <person name="Salamov A."/>
            <person name="Andreopoulos B."/>
            <person name="Baker S."/>
            <person name="Barry K."/>
            <person name="Bills G."/>
            <person name="Bluhm B."/>
            <person name="Cannon C."/>
            <person name="Castanera R."/>
            <person name="Culley D."/>
            <person name="Daum C."/>
            <person name="Ezra D."/>
            <person name="Gonzalez J."/>
            <person name="Henrissat B."/>
            <person name="Kuo A."/>
            <person name="Liang C."/>
            <person name="Lipzen A."/>
            <person name="Lutzoni F."/>
            <person name="Magnuson J."/>
            <person name="Mondo S."/>
            <person name="Nolan M."/>
            <person name="Ohm R."/>
            <person name="Pangilinan J."/>
            <person name="Park H.-J."/>
            <person name="Ramirez L."/>
            <person name="Alfaro M."/>
            <person name="Sun H."/>
            <person name="Tritt A."/>
            <person name="Yoshinaga Y."/>
            <person name="Zwiers L.-H."/>
            <person name="Turgeon B."/>
            <person name="Goodwin S."/>
            <person name="Spatafora J."/>
            <person name="Crous P."/>
            <person name="Grigoriev I."/>
        </authorList>
    </citation>
    <scope>NUCLEOTIDE SEQUENCE</scope>
    <source>
        <strain evidence="12">CBS 116005</strain>
    </source>
</reference>
<dbReference type="FunFam" id="2.60.120.260:FF:000065">
    <property type="entry name" value="Beta-galactosidase A"/>
    <property type="match status" value="1"/>
</dbReference>
<keyword evidence="5 8" id="KW-0378">Hydrolase</keyword>
<evidence type="ECO:0000313" key="13">
    <source>
        <dbReference type="Proteomes" id="UP000799436"/>
    </source>
</evidence>
<proteinExistence type="inferred from homology"/>
<evidence type="ECO:0000256" key="3">
    <source>
        <dbReference type="ARBA" id="ARBA00012756"/>
    </source>
</evidence>
<evidence type="ECO:0000256" key="7">
    <source>
        <dbReference type="ARBA" id="ARBA00023295"/>
    </source>
</evidence>
<protein>
    <recommendedName>
        <fullName evidence="3 8">Beta-galactosidase</fullName>
        <ecNumber evidence="3 8">3.2.1.23</ecNumber>
    </recommendedName>
</protein>
<dbReference type="Gene3D" id="3.20.20.80">
    <property type="entry name" value="Glycosidases"/>
    <property type="match status" value="1"/>
</dbReference>
<dbReference type="AlphaFoldDB" id="A0A6G1LKE4"/>
<evidence type="ECO:0000256" key="2">
    <source>
        <dbReference type="ARBA" id="ARBA00009809"/>
    </source>
</evidence>
<evidence type="ECO:0000256" key="9">
    <source>
        <dbReference type="RuleBase" id="RU003679"/>
    </source>
</evidence>
<gene>
    <name evidence="12" type="ORF">EJ03DRAFT_364528</name>
</gene>
<dbReference type="Pfam" id="PF01301">
    <property type="entry name" value="Glyco_hydro_35"/>
    <property type="match status" value="1"/>
</dbReference>
<dbReference type="SUPFAM" id="SSF51445">
    <property type="entry name" value="(Trans)glycosidases"/>
    <property type="match status" value="1"/>
</dbReference>
<dbReference type="InterPro" id="IPR037110">
    <property type="entry name" value="Betagal_dom2_sf"/>
</dbReference>
<dbReference type="InterPro" id="IPR017853">
    <property type="entry name" value="GH"/>
</dbReference>
<evidence type="ECO:0000256" key="1">
    <source>
        <dbReference type="ARBA" id="ARBA00001412"/>
    </source>
</evidence>
<dbReference type="InterPro" id="IPR019801">
    <property type="entry name" value="Glyco_hydro_35_CS"/>
</dbReference>
<dbReference type="FunFam" id="2.102.20.10:FF:000001">
    <property type="entry name" value="Beta-galactosidase A"/>
    <property type="match status" value="1"/>
</dbReference>
<dbReference type="GO" id="GO:0005975">
    <property type="term" value="P:carbohydrate metabolic process"/>
    <property type="evidence" value="ECO:0007669"/>
    <property type="project" value="InterPro"/>
</dbReference>
<keyword evidence="7 8" id="KW-0326">Glycosidase</keyword>
<dbReference type="InterPro" id="IPR025300">
    <property type="entry name" value="BetaGal_jelly_roll_dom"/>
</dbReference>
<dbReference type="Pfam" id="PF10435">
    <property type="entry name" value="BetaGal_dom2"/>
    <property type="match status" value="1"/>
</dbReference>
<organism evidence="12 13">
    <name type="scientific">Teratosphaeria nubilosa</name>
    <dbReference type="NCBI Taxonomy" id="161662"/>
    <lineage>
        <taxon>Eukaryota</taxon>
        <taxon>Fungi</taxon>
        <taxon>Dikarya</taxon>
        <taxon>Ascomycota</taxon>
        <taxon>Pezizomycotina</taxon>
        <taxon>Dothideomycetes</taxon>
        <taxon>Dothideomycetidae</taxon>
        <taxon>Mycosphaerellales</taxon>
        <taxon>Teratosphaeriaceae</taxon>
        <taxon>Teratosphaeria</taxon>
    </lineage>
</organism>
<dbReference type="Proteomes" id="UP000799436">
    <property type="component" value="Unassembled WGS sequence"/>
</dbReference>
<dbReference type="InterPro" id="IPR025972">
    <property type="entry name" value="BetaGal_dom3"/>
</dbReference>
<dbReference type="SMART" id="SM01029">
    <property type="entry name" value="BetaGal_dom2"/>
    <property type="match status" value="1"/>
</dbReference>
<dbReference type="PROSITE" id="PS01182">
    <property type="entry name" value="GLYCOSYL_HYDROL_F35"/>
    <property type="match status" value="1"/>
</dbReference>
<keyword evidence="4 10" id="KW-0732">Signal</keyword>
<feature type="signal peptide" evidence="10">
    <location>
        <begin position="1"/>
        <end position="20"/>
    </location>
</feature>
<dbReference type="Gene3D" id="2.102.20.10">
    <property type="entry name" value="Beta-galactosidase, domain 2"/>
    <property type="match status" value="1"/>
</dbReference>
<dbReference type="GO" id="GO:0004565">
    <property type="term" value="F:beta-galactosidase activity"/>
    <property type="evidence" value="ECO:0007669"/>
    <property type="project" value="UniProtKB-EC"/>
</dbReference>
<evidence type="ECO:0000256" key="5">
    <source>
        <dbReference type="ARBA" id="ARBA00022801"/>
    </source>
</evidence>
<keyword evidence="6" id="KW-0325">Glycoprotein</keyword>
<dbReference type="InterPro" id="IPR018954">
    <property type="entry name" value="Betagal_dom2"/>
</dbReference>
<dbReference type="InterPro" id="IPR036833">
    <property type="entry name" value="BetaGal_dom3_sf"/>
</dbReference>
<dbReference type="SUPFAM" id="SSF51011">
    <property type="entry name" value="Glycosyl hydrolase domain"/>
    <property type="match status" value="1"/>
</dbReference>